<dbReference type="RefSeq" id="WP_259462772.1">
    <property type="nucleotide sequence ID" value="NZ_AZRV01000035.1"/>
</dbReference>
<evidence type="ECO:0000313" key="1">
    <source>
        <dbReference type="EMBL" id="RKO61664.1"/>
    </source>
</evidence>
<organism evidence="1 2">
    <name type="scientific">Caldibacillus debilis GB1</name>
    <dbReference type="NCBI Taxonomy" id="1339248"/>
    <lineage>
        <taxon>Bacteria</taxon>
        <taxon>Bacillati</taxon>
        <taxon>Bacillota</taxon>
        <taxon>Bacilli</taxon>
        <taxon>Bacillales</taxon>
        <taxon>Bacillaceae</taxon>
        <taxon>Caldibacillus</taxon>
    </lineage>
</organism>
<accession>A0A420VDE2</accession>
<evidence type="ECO:0000313" key="2">
    <source>
        <dbReference type="Proteomes" id="UP000286235"/>
    </source>
</evidence>
<sequence length="41" mass="4702">MKEGRIMAVKLSKRDVRKITAGCLKQGEKYGLPKAKKKKRK</sequence>
<gene>
    <name evidence="1" type="ORF">Cdeb_01135</name>
</gene>
<dbReference type="EMBL" id="AZRV01000035">
    <property type="protein sequence ID" value="RKO61664.1"/>
    <property type="molecule type" value="Genomic_DNA"/>
</dbReference>
<proteinExistence type="predicted"/>
<reference evidence="1 2" key="1">
    <citation type="submission" date="2013-12" db="EMBL/GenBank/DDBJ databases">
        <title>Genome and proteome characterization of Caldibacillus debilis GB1 derived from a cellulolytic aero-tolerant co-culture.</title>
        <authorList>
            <person name="Wushke S.T."/>
            <person name="Zhang X."/>
            <person name="Fristensky B."/>
            <person name="Wilkins J.A."/>
            <person name="Levin D.B."/>
            <person name="Sparling R."/>
        </authorList>
    </citation>
    <scope>NUCLEOTIDE SEQUENCE [LARGE SCALE GENOMIC DNA]</scope>
    <source>
        <strain evidence="1 2">GB1</strain>
    </source>
</reference>
<dbReference type="AlphaFoldDB" id="A0A420VDE2"/>
<protein>
    <submittedName>
        <fullName evidence="1">Uncharacterized protein</fullName>
    </submittedName>
</protein>
<name>A0A420VDE2_9BACI</name>
<dbReference type="Proteomes" id="UP000286235">
    <property type="component" value="Unassembled WGS sequence"/>
</dbReference>
<comment type="caution">
    <text evidence="1">The sequence shown here is derived from an EMBL/GenBank/DDBJ whole genome shotgun (WGS) entry which is preliminary data.</text>
</comment>
<keyword evidence="2" id="KW-1185">Reference proteome</keyword>